<sequence length="1125" mass="127287">MAEQILFNIIADVLTKLGSSSIQQIGSAFGVAKELTKLTKKLTTIKGVLVDAEKRQEESDAVKAWVRRLKDVVYDADDLLDDFATHQLQRGGVARQVSDFFSSSNQLVFRFKMSSKVKNIKEEVDEIVKEINLLKLVQGNIVQREVESSWRETHSFVLTSEIVGREENKEEIIKSLVSSDNQEILSMVAIVGIGGLGKTTLAQLVYNDEKVVQYFEPRIWVCVSDHFDVKSLVKKFLKEVCEQDVEWLELNGLKNLLHKKISQKRCLLVLDDVWNENPEKWDQLKSLLMVVGKGSKILVTTRHSKVASIMGINSPFFLEGLKDSLAWDLFSKIAFAEEPEKVHPKLVEMGKEIVNMCNGVPLVIKTLGAMLRLKTEESHWLSIKNNRNLLSLGAGNDNVLSVLKLSYNDLPIYLKQCFTYCALFLKDYKIEKNMLVQLWMAQGYIQPLDENVGHQYFEELLSRSLLEKFRNDAFNNILSCKMHDLMHDLAQSVVESEVLILEDDVKEIPKEVRHVSLFNSMNLKLKALRAKHIRTFLSIPIHGYKDDSIPNIYFSSFKCLRVLSLNGFKVKEVPKSLGKLSHLRYLDLSHNKFEVLPNSITRLKNLQTLKLIGCHVLKEMPKDMRQLINLRHWEYDGYLSMPCGIGKLTLLQSLPLFVVGNERGVGRLSELKGLNNLKGKLRIQKLENVRDAVDESDKANLREKKYIRMLALGWENRSAQSGRDAEKLMEGLHPPPSLEELRIGRYGGMGFPSWMRNGVLSQLKSLQLVDLSEVEYLGCSSEGPIFPCLENLFLIQMPKLKELWRRDTTHPPPSCPCLSHLQIQGCIVLASLELHSFPLLSKLEISGCPKLTSLLLPLSLDSPLSSLLIFECSDLASLNLHSYPLLSSLNISCCGELTSLLVPPSPLLSQFNISSCDKLASLELHSSLLSHLWIYDCPKLTSLLLPPSPRSELSILHCGDLAYLELPSLSQLCIEDCGHLASLKLSSSPLLSSLTISHCPELTTMQLSSLPCLKTLKLCNVRERVFRQLMLVTDSSLESLYMEGIHDMESLRRELLAHASTLQRLSITKCYGLATLPHWISSLTSLTELDIRDCKQIAERCRRETGEDWPQIAHIPEIYIKDGEE</sequence>
<dbReference type="PANTHER" id="PTHR36766:SF38">
    <property type="entry name" value="DISEASE RESISTANCE PROTEIN RGA3"/>
    <property type="match status" value="1"/>
</dbReference>
<dbReference type="SUPFAM" id="SSF52058">
    <property type="entry name" value="L domain-like"/>
    <property type="match status" value="2"/>
</dbReference>
<dbReference type="InterPro" id="IPR041118">
    <property type="entry name" value="Rx_N"/>
</dbReference>
<evidence type="ECO:0000259" key="5">
    <source>
        <dbReference type="Pfam" id="PF00931"/>
    </source>
</evidence>
<feature type="domain" description="Disease resistance R13L4/SHOC-2-like LRR" evidence="8">
    <location>
        <begin position="546"/>
        <end position="776"/>
    </location>
</feature>
<dbReference type="InterPro" id="IPR027417">
    <property type="entry name" value="P-loop_NTPase"/>
</dbReference>
<dbReference type="InterPro" id="IPR042197">
    <property type="entry name" value="Apaf_helical"/>
</dbReference>
<organism evidence="9 10">
    <name type="scientific">Vitis vinifera</name>
    <name type="common">Grape</name>
    <dbReference type="NCBI Taxonomy" id="29760"/>
    <lineage>
        <taxon>Eukaryota</taxon>
        <taxon>Viridiplantae</taxon>
        <taxon>Streptophyta</taxon>
        <taxon>Embryophyta</taxon>
        <taxon>Tracheophyta</taxon>
        <taxon>Spermatophyta</taxon>
        <taxon>Magnoliopsida</taxon>
        <taxon>eudicotyledons</taxon>
        <taxon>Gunneridae</taxon>
        <taxon>Pentapetalae</taxon>
        <taxon>rosids</taxon>
        <taxon>Vitales</taxon>
        <taxon>Vitaceae</taxon>
        <taxon>Viteae</taxon>
        <taxon>Vitis</taxon>
    </lineage>
</organism>
<keyword evidence="1" id="KW-0677">Repeat</keyword>
<evidence type="ECO:0000256" key="1">
    <source>
        <dbReference type="ARBA" id="ARBA00022737"/>
    </source>
</evidence>
<dbReference type="AlphaFoldDB" id="A0A438CDM7"/>
<dbReference type="FunFam" id="1.10.10.10:FF:000322">
    <property type="entry name" value="Probable disease resistance protein At1g63360"/>
    <property type="match status" value="1"/>
</dbReference>
<evidence type="ECO:0000259" key="7">
    <source>
        <dbReference type="Pfam" id="PF23559"/>
    </source>
</evidence>
<evidence type="ECO:0000313" key="9">
    <source>
        <dbReference type="EMBL" id="RVW21306.1"/>
    </source>
</evidence>
<dbReference type="PRINTS" id="PR00364">
    <property type="entry name" value="DISEASERSIST"/>
</dbReference>
<evidence type="ECO:0000256" key="3">
    <source>
        <dbReference type="ARBA" id="ARBA00022821"/>
    </source>
</evidence>
<name>A0A438CDM7_VITVI</name>
<dbReference type="GO" id="GO:0043531">
    <property type="term" value="F:ADP binding"/>
    <property type="evidence" value="ECO:0007669"/>
    <property type="project" value="InterPro"/>
</dbReference>
<comment type="caution">
    <text evidence="9">The sequence shown here is derived from an EMBL/GenBank/DDBJ whole genome shotgun (WGS) entry which is preliminary data.</text>
</comment>
<proteinExistence type="predicted"/>
<dbReference type="Pfam" id="PF23598">
    <property type="entry name" value="LRR_14"/>
    <property type="match status" value="1"/>
</dbReference>
<evidence type="ECO:0000256" key="2">
    <source>
        <dbReference type="ARBA" id="ARBA00022741"/>
    </source>
</evidence>
<evidence type="ECO:0000313" key="10">
    <source>
        <dbReference type="Proteomes" id="UP000288805"/>
    </source>
</evidence>
<gene>
    <name evidence="9" type="primary">RGA4_21</name>
    <name evidence="9" type="ORF">CK203_114351</name>
</gene>
<dbReference type="FunFam" id="3.40.50.300:FF:001091">
    <property type="entry name" value="Probable disease resistance protein At1g61300"/>
    <property type="match status" value="1"/>
</dbReference>
<dbReference type="Proteomes" id="UP000288805">
    <property type="component" value="Unassembled WGS sequence"/>
</dbReference>
<feature type="domain" description="NB-ARC" evidence="5">
    <location>
        <begin position="166"/>
        <end position="338"/>
    </location>
</feature>
<dbReference type="InterPro" id="IPR036388">
    <property type="entry name" value="WH-like_DNA-bd_sf"/>
</dbReference>
<accession>A0A438CDM7</accession>
<dbReference type="GO" id="GO:0006952">
    <property type="term" value="P:defense response"/>
    <property type="evidence" value="ECO:0007669"/>
    <property type="project" value="UniProtKB-KW"/>
</dbReference>
<keyword evidence="4" id="KW-0067">ATP-binding</keyword>
<dbReference type="InterPro" id="IPR058922">
    <property type="entry name" value="WHD_DRP"/>
</dbReference>
<evidence type="ECO:0000259" key="6">
    <source>
        <dbReference type="Pfam" id="PF18052"/>
    </source>
</evidence>
<dbReference type="Gene3D" id="1.10.10.10">
    <property type="entry name" value="Winged helix-like DNA-binding domain superfamily/Winged helix DNA-binding domain"/>
    <property type="match status" value="1"/>
</dbReference>
<feature type="domain" description="Disease resistance protein winged helix" evidence="7">
    <location>
        <begin position="423"/>
        <end position="490"/>
    </location>
</feature>
<dbReference type="GO" id="GO:0005524">
    <property type="term" value="F:ATP binding"/>
    <property type="evidence" value="ECO:0007669"/>
    <property type="project" value="UniProtKB-KW"/>
</dbReference>
<dbReference type="Gene3D" id="1.10.8.430">
    <property type="entry name" value="Helical domain of apoptotic protease-activating factors"/>
    <property type="match status" value="1"/>
</dbReference>
<dbReference type="PANTHER" id="PTHR36766">
    <property type="entry name" value="PLANT BROAD-SPECTRUM MILDEW RESISTANCE PROTEIN RPW8"/>
    <property type="match status" value="1"/>
</dbReference>
<feature type="domain" description="Disease resistance N-terminal" evidence="6">
    <location>
        <begin position="11"/>
        <end position="98"/>
    </location>
</feature>
<dbReference type="InterPro" id="IPR032675">
    <property type="entry name" value="LRR_dom_sf"/>
</dbReference>
<dbReference type="PROSITE" id="PS51450">
    <property type="entry name" value="LRR"/>
    <property type="match status" value="1"/>
</dbReference>
<protein>
    <submittedName>
        <fullName evidence="9">Putative disease resistance protein RGA4</fullName>
    </submittedName>
</protein>
<dbReference type="Pfam" id="PF23559">
    <property type="entry name" value="WHD_DRP"/>
    <property type="match status" value="1"/>
</dbReference>
<dbReference type="GO" id="GO:0051707">
    <property type="term" value="P:response to other organism"/>
    <property type="evidence" value="ECO:0007669"/>
    <property type="project" value="UniProtKB-ARBA"/>
</dbReference>
<dbReference type="Gene3D" id="3.80.10.10">
    <property type="entry name" value="Ribonuclease Inhibitor"/>
    <property type="match status" value="2"/>
</dbReference>
<dbReference type="Gene3D" id="3.40.50.300">
    <property type="entry name" value="P-loop containing nucleotide triphosphate hydrolases"/>
    <property type="match status" value="1"/>
</dbReference>
<dbReference type="Gene3D" id="1.20.5.4130">
    <property type="match status" value="1"/>
</dbReference>
<keyword evidence="3" id="KW-0611">Plant defense</keyword>
<dbReference type="InterPro" id="IPR055414">
    <property type="entry name" value="LRR_R13L4/SHOC2-like"/>
</dbReference>
<keyword evidence="2" id="KW-0547">Nucleotide-binding</keyword>
<dbReference type="EMBL" id="QGNW01002300">
    <property type="protein sequence ID" value="RVW21306.1"/>
    <property type="molecule type" value="Genomic_DNA"/>
</dbReference>
<reference evidence="9 10" key="1">
    <citation type="journal article" date="2018" name="PLoS Genet.">
        <title>Population sequencing reveals clonal diversity and ancestral inbreeding in the grapevine cultivar Chardonnay.</title>
        <authorList>
            <person name="Roach M.J."/>
            <person name="Johnson D.L."/>
            <person name="Bohlmann J."/>
            <person name="van Vuuren H.J."/>
            <person name="Jones S.J."/>
            <person name="Pretorius I.S."/>
            <person name="Schmidt S.A."/>
            <person name="Borneman A.R."/>
        </authorList>
    </citation>
    <scope>NUCLEOTIDE SEQUENCE [LARGE SCALE GENOMIC DNA]</scope>
    <source>
        <strain evidence="10">cv. Chardonnay</strain>
        <tissue evidence="9">Leaf</tissue>
    </source>
</reference>
<dbReference type="InterPro" id="IPR002182">
    <property type="entry name" value="NB-ARC"/>
</dbReference>
<dbReference type="SUPFAM" id="SSF52540">
    <property type="entry name" value="P-loop containing nucleoside triphosphate hydrolases"/>
    <property type="match status" value="1"/>
</dbReference>
<evidence type="ECO:0000259" key="8">
    <source>
        <dbReference type="Pfam" id="PF23598"/>
    </source>
</evidence>
<dbReference type="InterPro" id="IPR001611">
    <property type="entry name" value="Leu-rich_rpt"/>
</dbReference>
<evidence type="ECO:0000256" key="4">
    <source>
        <dbReference type="ARBA" id="ARBA00022840"/>
    </source>
</evidence>
<dbReference type="Pfam" id="PF18052">
    <property type="entry name" value="Rx_N"/>
    <property type="match status" value="1"/>
</dbReference>
<dbReference type="Pfam" id="PF00931">
    <property type="entry name" value="NB-ARC"/>
    <property type="match status" value="1"/>
</dbReference>